<feature type="binding site" evidence="11">
    <location>
        <position position="308"/>
    </location>
    <ligand>
        <name>L-glutamine</name>
        <dbReference type="ChEBI" id="CHEBI:58359"/>
    </ligand>
</feature>
<keyword evidence="8 11" id="KW-0665">Pyrimidine biosynthesis</keyword>
<evidence type="ECO:0000256" key="4">
    <source>
        <dbReference type="ARBA" id="ARBA00022598"/>
    </source>
</evidence>
<comment type="pathway">
    <text evidence="2 11">Amino-acid biosynthesis; L-arginine biosynthesis; carbamoyl phosphate from bicarbonate: step 1/1.</text>
</comment>
<dbReference type="Pfam" id="PF00988">
    <property type="entry name" value="CPSase_sm_chain"/>
    <property type="match status" value="1"/>
</dbReference>
<name>A0A5B8XXX7_9DELT</name>
<dbReference type="GO" id="GO:0006526">
    <property type="term" value="P:L-arginine biosynthetic process"/>
    <property type="evidence" value="ECO:0007669"/>
    <property type="project" value="UniProtKB-UniRule"/>
</dbReference>
<reference evidence="13 14" key="1">
    <citation type="submission" date="2019-08" db="EMBL/GenBank/DDBJ databases">
        <authorList>
            <person name="Liang Q."/>
        </authorList>
    </citation>
    <scope>NUCLEOTIDE SEQUENCE [LARGE SCALE GENOMIC DNA]</scope>
    <source>
        <strain evidence="13 14">V1718</strain>
    </source>
</reference>
<protein>
    <recommendedName>
        <fullName evidence="11">Carbamoyl phosphate synthase small chain</fullName>
        <ecNumber evidence="11">6.3.5.5</ecNumber>
    </recommendedName>
    <alternativeName>
        <fullName evidence="11">Carbamoyl phosphate synthetase glutamine chain</fullName>
    </alternativeName>
</protein>
<dbReference type="UniPathway" id="UPA00068">
    <property type="reaction ID" value="UER00171"/>
</dbReference>
<dbReference type="GO" id="GO:0005524">
    <property type="term" value="F:ATP binding"/>
    <property type="evidence" value="ECO:0007669"/>
    <property type="project" value="UniProtKB-UniRule"/>
</dbReference>
<keyword evidence="11" id="KW-0055">Arginine biosynthesis</keyword>
<evidence type="ECO:0000256" key="8">
    <source>
        <dbReference type="ARBA" id="ARBA00022975"/>
    </source>
</evidence>
<feature type="binding site" evidence="11">
    <location>
        <position position="239"/>
    </location>
    <ligand>
        <name>L-glutamine</name>
        <dbReference type="ChEBI" id="CHEBI:58359"/>
    </ligand>
</feature>
<dbReference type="HAMAP" id="MF_01209">
    <property type="entry name" value="CPSase_S_chain"/>
    <property type="match status" value="1"/>
</dbReference>
<feature type="region of interest" description="CPSase" evidence="11">
    <location>
        <begin position="1"/>
        <end position="190"/>
    </location>
</feature>
<dbReference type="PRINTS" id="PR00096">
    <property type="entry name" value="GATASE"/>
</dbReference>
<dbReference type="PANTHER" id="PTHR43418:SF7">
    <property type="entry name" value="CARBAMOYL-PHOSPHATE SYNTHASE SMALL CHAIN"/>
    <property type="match status" value="1"/>
</dbReference>
<feature type="domain" description="Carbamoyl-phosphate synthase small subunit N-terminal" evidence="12">
    <location>
        <begin position="2"/>
        <end position="133"/>
    </location>
</feature>
<keyword evidence="14" id="KW-1185">Reference proteome</keyword>
<dbReference type="FunFam" id="3.50.30.20:FF:000001">
    <property type="entry name" value="Carbamoyl-phosphate synthase small chain"/>
    <property type="match status" value="1"/>
</dbReference>
<comment type="catalytic activity">
    <reaction evidence="9 11">
        <text>hydrogencarbonate + L-glutamine + 2 ATP + H2O = carbamoyl phosphate + L-glutamate + 2 ADP + phosphate + 2 H(+)</text>
        <dbReference type="Rhea" id="RHEA:18633"/>
        <dbReference type="ChEBI" id="CHEBI:15377"/>
        <dbReference type="ChEBI" id="CHEBI:15378"/>
        <dbReference type="ChEBI" id="CHEBI:17544"/>
        <dbReference type="ChEBI" id="CHEBI:29985"/>
        <dbReference type="ChEBI" id="CHEBI:30616"/>
        <dbReference type="ChEBI" id="CHEBI:43474"/>
        <dbReference type="ChEBI" id="CHEBI:58228"/>
        <dbReference type="ChEBI" id="CHEBI:58359"/>
        <dbReference type="ChEBI" id="CHEBI:456216"/>
        <dbReference type="EC" id="6.3.5.5"/>
    </reaction>
</comment>
<feature type="binding site" evidence="11">
    <location>
        <position position="310"/>
    </location>
    <ligand>
        <name>L-glutamine</name>
        <dbReference type="ChEBI" id="CHEBI:58359"/>
    </ligand>
</feature>
<dbReference type="Gene3D" id="3.50.30.20">
    <property type="entry name" value="Carbamoyl-phosphate synthase small subunit, N-terminal domain"/>
    <property type="match status" value="1"/>
</dbReference>
<gene>
    <name evidence="11 13" type="primary">carA</name>
    <name evidence="13" type="ORF">FRD01_01240</name>
</gene>
<keyword evidence="7 11" id="KW-0315">Glutamine amidotransferase</keyword>
<dbReference type="GO" id="GO:0004088">
    <property type="term" value="F:carbamoyl-phosphate synthase (glutamine-hydrolyzing) activity"/>
    <property type="evidence" value="ECO:0007669"/>
    <property type="project" value="UniProtKB-UniRule"/>
</dbReference>
<feature type="binding site" evidence="11">
    <location>
        <position position="311"/>
    </location>
    <ligand>
        <name>L-glutamine</name>
        <dbReference type="ChEBI" id="CHEBI:58359"/>
    </ligand>
</feature>
<evidence type="ECO:0000256" key="10">
    <source>
        <dbReference type="ARBA" id="ARBA00049285"/>
    </source>
</evidence>
<proteinExistence type="inferred from homology"/>
<feature type="active site" evidence="11">
    <location>
        <position position="348"/>
    </location>
</feature>
<feature type="binding site" evidence="11">
    <location>
        <position position="270"/>
    </location>
    <ligand>
        <name>L-glutamine</name>
        <dbReference type="ChEBI" id="CHEBI:58359"/>
    </ligand>
</feature>
<dbReference type="NCBIfam" id="TIGR01368">
    <property type="entry name" value="CPSaseIIsmall"/>
    <property type="match status" value="1"/>
</dbReference>
<keyword evidence="5 11" id="KW-0547">Nucleotide-binding</keyword>
<dbReference type="GO" id="GO:0004359">
    <property type="term" value="F:glutaminase activity"/>
    <property type="evidence" value="ECO:0007669"/>
    <property type="project" value="RHEA"/>
</dbReference>
<feature type="active site" description="Nucleophile" evidence="11">
    <location>
        <position position="266"/>
    </location>
</feature>
<dbReference type="KEGG" id="bbae:FRD01_01240"/>
<dbReference type="OrthoDB" id="9804328at2"/>
<dbReference type="SUPFAM" id="SSF52317">
    <property type="entry name" value="Class I glutamine amidotransferase-like"/>
    <property type="match status" value="1"/>
</dbReference>
<evidence type="ECO:0000256" key="9">
    <source>
        <dbReference type="ARBA" id="ARBA00048816"/>
    </source>
</evidence>
<dbReference type="SMART" id="SM01097">
    <property type="entry name" value="CPSase_sm_chain"/>
    <property type="match status" value="1"/>
</dbReference>
<evidence type="ECO:0000313" key="14">
    <source>
        <dbReference type="Proteomes" id="UP000321595"/>
    </source>
</evidence>
<dbReference type="UniPathway" id="UPA00070">
    <property type="reaction ID" value="UER00115"/>
</dbReference>
<feature type="active site" evidence="11">
    <location>
        <position position="350"/>
    </location>
</feature>
<dbReference type="Pfam" id="PF00117">
    <property type="entry name" value="GATase"/>
    <property type="match status" value="1"/>
</dbReference>
<dbReference type="AlphaFoldDB" id="A0A5B8XXX7"/>
<evidence type="ECO:0000256" key="3">
    <source>
        <dbReference type="ARBA" id="ARBA00007800"/>
    </source>
</evidence>
<dbReference type="SUPFAM" id="SSF52021">
    <property type="entry name" value="Carbamoyl phosphate synthetase, small subunit N-terminal domain"/>
    <property type="match status" value="1"/>
</dbReference>
<comment type="function">
    <text evidence="11">Small subunit of the glutamine-dependent carbamoyl phosphate synthetase (CPSase). CPSase catalyzes the formation of carbamoyl phosphate from the ammonia moiety of glutamine, carbonate, and phosphate donated by ATP, constituting the first step of 2 biosynthetic pathways, one leading to arginine and/or urea and the other to pyrimidine nucleotides. The small subunit (glutamine amidotransferase) binds and cleaves glutamine to supply the large subunit with the substrate ammonia.</text>
</comment>
<sequence>MYKAILVLEDGTVYEGYSQFEHAQKYVGELVFNTSMTGYQEVMTDPSYAGQIVMFTQPHVGNYGVSSRDNESEGIKAAGLVAREVSMVPSNYRSESSLTQWLGNDDVPAFWGIDTRELTRRIRDKGALLACIATGESLDPAATLSWLKAQPKYGERDFVSEVSVSEPVALRLEGQGDLEKVLTGEAGGAKHVVVVDYGVKRSIVRNLLRRGVNVTLVPNSYGVEEIERLRPDGVLLSNGPGDPQVLSAQSEKILRLTERWPTWGICLGHQLLALAFGGKTYKLKFGHRGPNQPVQYLPTGKVEMTSQNHGYAVSELPEFLELTHINLNDETIEGFRHKDKNVEAVQFHPEAGPGPHDAENFFDRFCGAI</sequence>
<evidence type="ECO:0000256" key="5">
    <source>
        <dbReference type="ARBA" id="ARBA00022741"/>
    </source>
</evidence>
<dbReference type="PRINTS" id="PR00097">
    <property type="entry name" value="ANTSNTHASEII"/>
</dbReference>
<comment type="pathway">
    <text evidence="1 11">Pyrimidine metabolism; UMP biosynthesis via de novo pathway; (S)-dihydroorotate from bicarbonate: step 1/3.</text>
</comment>
<dbReference type="EMBL" id="CP042467">
    <property type="protein sequence ID" value="QED30264.1"/>
    <property type="molecule type" value="Genomic_DNA"/>
</dbReference>
<evidence type="ECO:0000256" key="2">
    <source>
        <dbReference type="ARBA" id="ARBA00005077"/>
    </source>
</evidence>
<organism evidence="13 14">
    <name type="scientific">Microvenator marinus</name>
    <dbReference type="NCBI Taxonomy" id="2600177"/>
    <lineage>
        <taxon>Bacteria</taxon>
        <taxon>Deltaproteobacteria</taxon>
        <taxon>Bradymonadales</taxon>
        <taxon>Microvenatoraceae</taxon>
        <taxon>Microvenator</taxon>
    </lineage>
</organism>
<comment type="similarity">
    <text evidence="3 11">Belongs to the CarA family.</text>
</comment>
<comment type="subunit">
    <text evidence="11">Composed of two chains; the small (or glutamine) chain promotes the hydrolysis of glutamine to ammonia, which is used by the large (or ammonia) chain to synthesize carbamoyl phosphate. Tetramer of heterodimers (alpha,beta)4.</text>
</comment>
<dbReference type="GO" id="GO:0006207">
    <property type="term" value="P:'de novo' pyrimidine nucleobase biosynthetic process"/>
    <property type="evidence" value="ECO:0007669"/>
    <property type="project" value="InterPro"/>
</dbReference>
<evidence type="ECO:0000256" key="11">
    <source>
        <dbReference type="HAMAP-Rule" id="MF_01209"/>
    </source>
</evidence>
<evidence type="ECO:0000256" key="1">
    <source>
        <dbReference type="ARBA" id="ARBA00004812"/>
    </source>
</evidence>
<feature type="binding site" evidence="11">
    <location>
        <position position="47"/>
    </location>
    <ligand>
        <name>L-glutamine</name>
        <dbReference type="ChEBI" id="CHEBI:58359"/>
    </ligand>
</feature>
<dbReference type="InterPro" id="IPR002474">
    <property type="entry name" value="CarbamoylP_synth_ssu_N"/>
</dbReference>
<dbReference type="CDD" id="cd01744">
    <property type="entry name" value="GATase1_CPSase"/>
    <property type="match status" value="1"/>
</dbReference>
<dbReference type="PROSITE" id="PS51273">
    <property type="entry name" value="GATASE_TYPE_1"/>
    <property type="match status" value="1"/>
</dbReference>
<keyword evidence="4 11" id="KW-0436">Ligase</keyword>
<keyword evidence="6 11" id="KW-0067">ATP-binding</keyword>
<dbReference type="InterPro" id="IPR017926">
    <property type="entry name" value="GATASE"/>
</dbReference>
<accession>A0A5B8XXX7</accession>
<dbReference type="GO" id="GO:0006541">
    <property type="term" value="P:glutamine metabolic process"/>
    <property type="evidence" value="ECO:0007669"/>
    <property type="project" value="InterPro"/>
</dbReference>
<dbReference type="InterPro" id="IPR029062">
    <property type="entry name" value="Class_I_gatase-like"/>
</dbReference>
<dbReference type="PANTHER" id="PTHR43418">
    <property type="entry name" value="MULTIFUNCTIONAL TRYPTOPHAN BIOSYNTHESIS PROTEIN-RELATED"/>
    <property type="match status" value="1"/>
</dbReference>
<dbReference type="PRINTS" id="PR00099">
    <property type="entry name" value="CPSGATASE"/>
</dbReference>
<dbReference type="InterPro" id="IPR050472">
    <property type="entry name" value="Anth_synth/Amidotransfase"/>
</dbReference>
<feature type="binding site" evidence="11">
    <location>
        <position position="241"/>
    </location>
    <ligand>
        <name>L-glutamine</name>
        <dbReference type="ChEBI" id="CHEBI:58359"/>
    </ligand>
</feature>
<evidence type="ECO:0000256" key="6">
    <source>
        <dbReference type="ARBA" id="ARBA00022840"/>
    </source>
</evidence>
<comment type="catalytic activity">
    <reaction evidence="10 11">
        <text>L-glutamine + H2O = L-glutamate + NH4(+)</text>
        <dbReference type="Rhea" id="RHEA:15889"/>
        <dbReference type="ChEBI" id="CHEBI:15377"/>
        <dbReference type="ChEBI" id="CHEBI:28938"/>
        <dbReference type="ChEBI" id="CHEBI:29985"/>
        <dbReference type="ChEBI" id="CHEBI:58359"/>
    </reaction>
</comment>
<feature type="binding site" evidence="11">
    <location>
        <position position="267"/>
    </location>
    <ligand>
        <name>L-glutamine</name>
        <dbReference type="ChEBI" id="CHEBI:58359"/>
    </ligand>
</feature>
<dbReference type="Gene3D" id="3.40.50.880">
    <property type="match status" value="1"/>
</dbReference>
<evidence type="ECO:0000259" key="12">
    <source>
        <dbReference type="SMART" id="SM01097"/>
    </source>
</evidence>
<dbReference type="GO" id="GO:0044205">
    <property type="term" value="P:'de novo' UMP biosynthetic process"/>
    <property type="evidence" value="ECO:0007669"/>
    <property type="project" value="UniProtKB-UniRule"/>
</dbReference>
<dbReference type="InterPro" id="IPR036480">
    <property type="entry name" value="CarbP_synth_ssu_N_sf"/>
</dbReference>
<evidence type="ECO:0000313" key="13">
    <source>
        <dbReference type="EMBL" id="QED30264.1"/>
    </source>
</evidence>
<dbReference type="Proteomes" id="UP000321595">
    <property type="component" value="Chromosome"/>
</dbReference>
<dbReference type="NCBIfam" id="NF009475">
    <property type="entry name" value="PRK12838.1"/>
    <property type="match status" value="1"/>
</dbReference>
<dbReference type="InterPro" id="IPR006274">
    <property type="entry name" value="CarbamoylP_synth_ssu"/>
</dbReference>
<keyword evidence="11" id="KW-0028">Amino-acid biosynthesis</keyword>
<evidence type="ECO:0000256" key="7">
    <source>
        <dbReference type="ARBA" id="ARBA00022962"/>
    </source>
</evidence>
<dbReference type="EC" id="6.3.5.5" evidence="11"/>
<dbReference type="InterPro" id="IPR035686">
    <property type="entry name" value="CPSase_GATase1"/>
</dbReference>